<dbReference type="EMBL" id="QMQV01000012">
    <property type="protein sequence ID" value="RLE50145.1"/>
    <property type="molecule type" value="Genomic_DNA"/>
</dbReference>
<proteinExistence type="predicted"/>
<accession>A0A497ES08</accession>
<dbReference type="AlphaFoldDB" id="A0A497ES08"/>
<evidence type="ECO:0000313" key="2">
    <source>
        <dbReference type="EMBL" id="RLE52811.1"/>
    </source>
</evidence>
<dbReference type="Proteomes" id="UP000272051">
    <property type="component" value="Unassembled WGS sequence"/>
</dbReference>
<organism evidence="1 4">
    <name type="scientific">Thermoproteota archaeon</name>
    <dbReference type="NCBI Taxonomy" id="2056631"/>
    <lineage>
        <taxon>Archaea</taxon>
        <taxon>Thermoproteota</taxon>
    </lineage>
</organism>
<dbReference type="EMBL" id="QMQX01000034">
    <property type="protein sequence ID" value="RLE52811.1"/>
    <property type="molecule type" value="Genomic_DNA"/>
</dbReference>
<name>A0A497ES08_9CREN</name>
<comment type="caution">
    <text evidence="1">The sequence shown here is derived from an EMBL/GenBank/DDBJ whole genome shotgun (WGS) entry which is preliminary data.</text>
</comment>
<reference evidence="3 4" key="1">
    <citation type="submission" date="2018-06" db="EMBL/GenBank/DDBJ databases">
        <title>Extensive metabolic versatility and redundancy in microbially diverse, dynamic hydrothermal sediments.</title>
        <authorList>
            <person name="Dombrowski N."/>
            <person name="Teske A."/>
            <person name="Baker B.J."/>
        </authorList>
    </citation>
    <scope>NUCLEOTIDE SEQUENCE [LARGE SCALE GENOMIC DNA]</scope>
    <source>
        <strain evidence="2">B34_G17</strain>
        <strain evidence="1">B66_G16</strain>
    </source>
</reference>
<evidence type="ECO:0000313" key="1">
    <source>
        <dbReference type="EMBL" id="RLE50145.1"/>
    </source>
</evidence>
<gene>
    <name evidence="1" type="ORF">DRJ31_02405</name>
    <name evidence="2" type="ORF">DRJ33_02715</name>
</gene>
<protein>
    <recommendedName>
        <fullName evidence="5">Roadblock/LAMTOR2 domain-containing protein</fullName>
    </recommendedName>
</protein>
<evidence type="ECO:0000313" key="4">
    <source>
        <dbReference type="Proteomes" id="UP000278475"/>
    </source>
</evidence>
<sequence>MSVCDEIMSLSNGIRTVRAFDDVGSLIEMKVREDITGKLFVPNDVAKEFYGVWFAFVSGVAENLVKYYGRLKRMALNFEKVDLLIVKEGGYVYIVSSDKNVLTTELAREIERRIRNYVRKEAKAATPS</sequence>
<evidence type="ECO:0008006" key="5">
    <source>
        <dbReference type="Google" id="ProtNLM"/>
    </source>
</evidence>
<evidence type="ECO:0000313" key="3">
    <source>
        <dbReference type="Proteomes" id="UP000272051"/>
    </source>
</evidence>
<dbReference type="Proteomes" id="UP000278475">
    <property type="component" value="Unassembled WGS sequence"/>
</dbReference>